<evidence type="ECO:0000313" key="3">
    <source>
        <dbReference type="EMBL" id="SVD47848.1"/>
    </source>
</evidence>
<dbReference type="PANTHER" id="PTHR11360">
    <property type="entry name" value="MONOCARBOXYLATE TRANSPORTER"/>
    <property type="match status" value="1"/>
</dbReference>
<dbReference type="Gene3D" id="1.20.1250.20">
    <property type="entry name" value="MFS general substrate transporter like domains"/>
    <property type="match status" value="1"/>
</dbReference>
<dbReference type="Pfam" id="PF07690">
    <property type="entry name" value="MFS_1"/>
    <property type="match status" value="1"/>
</dbReference>
<keyword evidence="1" id="KW-0472">Membrane</keyword>
<feature type="non-terminal residue" evidence="3">
    <location>
        <position position="175"/>
    </location>
</feature>
<dbReference type="InterPro" id="IPR036259">
    <property type="entry name" value="MFS_trans_sf"/>
</dbReference>
<sequence length="175" mass="18994">MFASGPGQTFSASVFLDPMLEELGWSRTLASGLYTAGSLTAAVLVVFSGRLLDRYGARVMMTVVGTVFGFALIWMSTVNHPIQLYIGYAAIRTLGQGSLVLISTTMVAVWFVRMRGRATALTALGSAGGQMSFPLLIHFFVDDFGWRGAWIALAVIVWVIVIPIAVFLIRRNPES</sequence>
<organism evidence="3">
    <name type="scientific">marine metagenome</name>
    <dbReference type="NCBI Taxonomy" id="408172"/>
    <lineage>
        <taxon>unclassified sequences</taxon>
        <taxon>metagenomes</taxon>
        <taxon>ecological metagenomes</taxon>
    </lineage>
</organism>
<dbReference type="PROSITE" id="PS50850">
    <property type="entry name" value="MFS"/>
    <property type="match status" value="1"/>
</dbReference>
<dbReference type="InterPro" id="IPR020846">
    <property type="entry name" value="MFS_dom"/>
</dbReference>
<gene>
    <name evidence="3" type="ORF">METZ01_LOCUS400702</name>
</gene>
<feature type="domain" description="Major facilitator superfamily (MFS) profile" evidence="2">
    <location>
        <begin position="1"/>
        <end position="175"/>
    </location>
</feature>
<accession>A0A382VPM7</accession>
<dbReference type="GO" id="GO:0022857">
    <property type="term" value="F:transmembrane transporter activity"/>
    <property type="evidence" value="ECO:0007669"/>
    <property type="project" value="InterPro"/>
</dbReference>
<feature type="transmembrane region" description="Helical" evidence="1">
    <location>
        <begin position="119"/>
        <end position="141"/>
    </location>
</feature>
<proteinExistence type="predicted"/>
<evidence type="ECO:0000259" key="2">
    <source>
        <dbReference type="PROSITE" id="PS50850"/>
    </source>
</evidence>
<feature type="transmembrane region" description="Helical" evidence="1">
    <location>
        <begin position="28"/>
        <end position="47"/>
    </location>
</feature>
<dbReference type="SUPFAM" id="SSF103473">
    <property type="entry name" value="MFS general substrate transporter"/>
    <property type="match status" value="1"/>
</dbReference>
<dbReference type="InterPro" id="IPR011701">
    <property type="entry name" value="MFS"/>
</dbReference>
<protein>
    <recommendedName>
        <fullName evidence="2">Major facilitator superfamily (MFS) profile domain-containing protein</fullName>
    </recommendedName>
</protein>
<reference evidence="3" key="1">
    <citation type="submission" date="2018-05" db="EMBL/GenBank/DDBJ databases">
        <authorList>
            <person name="Lanie J.A."/>
            <person name="Ng W.-L."/>
            <person name="Kazmierczak K.M."/>
            <person name="Andrzejewski T.M."/>
            <person name="Davidsen T.M."/>
            <person name="Wayne K.J."/>
            <person name="Tettelin H."/>
            <person name="Glass J.I."/>
            <person name="Rusch D."/>
            <person name="Podicherti R."/>
            <person name="Tsui H.-C.T."/>
            <person name="Winkler M.E."/>
        </authorList>
    </citation>
    <scope>NUCLEOTIDE SEQUENCE</scope>
</reference>
<evidence type="ECO:0000256" key="1">
    <source>
        <dbReference type="SAM" id="Phobius"/>
    </source>
</evidence>
<dbReference type="PANTHER" id="PTHR11360:SF308">
    <property type="entry name" value="BLL3089 PROTEIN"/>
    <property type="match status" value="1"/>
</dbReference>
<dbReference type="InterPro" id="IPR050327">
    <property type="entry name" value="Proton-linked_MCT"/>
</dbReference>
<keyword evidence="1" id="KW-0812">Transmembrane</keyword>
<dbReference type="AlphaFoldDB" id="A0A382VPM7"/>
<feature type="transmembrane region" description="Helical" evidence="1">
    <location>
        <begin position="89"/>
        <end position="112"/>
    </location>
</feature>
<name>A0A382VPM7_9ZZZZ</name>
<keyword evidence="1" id="KW-1133">Transmembrane helix</keyword>
<feature type="transmembrane region" description="Helical" evidence="1">
    <location>
        <begin position="147"/>
        <end position="169"/>
    </location>
</feature>
<dbReference type="EMBL" id="UINC01153242">
    <property type="protein sequence ID" value="SVD47848.1"/>
    <property type="molecule type" value="Genomic_DNA"/>
</dbReference>
<feature type="transmembrane region" description="Helical" evidence="1">
    <location>
        <begin position="59"/>
        <end position="77"/>
    </location>
</feature>